<evidence type="ECO:0000256" key="1">
    <source>
        <dbReference type="SAM" id="MobiDB-lite"/>
    </source>
</evidence>
<protein>
    <recommendedName>
        <fullName evidence="5">F-box domain-containing protein</fullName>
    </recommendedName>
</protein>
<feature type="compositionally biased region" description="Basic and acidic residues" evidence="1">
    <location>
        <begin position="141"/>
        <end position="156"/>
    </location>
</feature>
<organism evidence="3 4">
    <name type="scientific">Rhizopus delemar</name>
    <dbReference type="NCBI Taxonomy" id="936053"/>
    <lineage>
        <taxon>Eukaryota</taxon>
        <taxon>Fungi</taxon>
        <taxon>Fungi incertae sedis</taxon>
        <taxon>Mucoromycota</taxon>
        <taxon>Mucoromycotina</taxon>
        <taxon>Mucoromycetes</taxon>
        <taxon>Mucorales</taxon>
        <taxon>Mucorineae</taxon>
        <taxon>Rhizopodaceae</taxon>
        <taxon>Rhizopus</taxon>
    </lineage>
</organism>
<comment type="caution">
    <text evidence="3">The sequence shown here is derived from an EMBL/GenBank/DDBJ whole genome shotgun (WGS) entry which is preliminary data.</text>
</comment>
<feature type="chain" id="PRO_5040249691" description="F-box domain-containing protein" evidence="2">
    <location>
        <begin position="23"/>
        <end position="156"/>
    </location>
</feature>
<dbReference type="Proteomes" id="UP000740926">
    <property type="component" value="Unassembled WGS sequence"/>
</dbReference>
<keyword evidence="2" id="KW-0732">Signal</keyword>
<feature type="region of interest" description="Disordered" evidence="1">
    <location>
        <begin position="115"/>
        <end position="156"/>
    </location>
</feature>
<gene>
    <name evidence="3" type="ORF">G6F50_014260</name>
</gene>
<keyword evidence="4" id="KW-1185">Reference proteome</keyword>
<accession>A0A9P6Y7D2</accession>
<name>A0A9P6Y7D2_9FUNG</name>
<feature type="compositionally biased region" description="Low complexity" evidence="1">
    <location>
        <begin position="121"/>
        <end position="132"/>
    </location>
</feature>
<dbReference type="AlphaFoldDB" id="A0A9P6Y7D2"/>
<feature type="signal peptide" evidence="2">
    <location>
        <begin position="1"/>
        <end position="22"/>
    </location>
</feature>
<evidence type="ECO:0000256" key="2">
    <source>
        <dbReference type="SAM" id="SignalP"/>
    </source>
</evidence>
<evidence type="ECO:0000313" key="4">
    <source>
        <dbReference type="Proteomes" id="UP000740926"/>
    </source>
</evidence>
<dbReference type="EMBL" id="JAANIU010006574">
    <property type="protein sequence ID" value="KAG1541245.1"/>
    <property type="molecule type" value="Genomic_DNA"/>
</dbReference>
<evidence type="ECO:0000313" key="3">
    <source>
        <dbReference type="EMBL" id="KAG1541245.1"/>
    </source>
</evidence>
<evidence type="ECO:0008006" key="5">
    <source>
        <dbReference type="Google" id="ProtNLM"/>
    </source>
</evidence>
<reference evidence="3 4" key="1">
    <citation type="journal article" date="2020" name="Microb. Genom.">
        <title>Genetic diversity of clinical and environmental Mucorales isolates obtained from an investigation of mucormycosis cases among solid organ transplant recipients.</title>
        <authorList>
            <person name="Nguyen M.H."/>
            <person name="Kaul D."/>
            <person name="Muto C."/>
            <person name="Cheng S.J."/>
            <person name="Richter R.A."/>
            <person name="Bruno V.M."/>
            <person name="Liu G."/>
            <person name="Beyhan S."/>
            <person name="Sundermann A.J."/>
            <person name="Mounaud S."/>
            <person name="Pasculle A.W."/>
            <person name="Nierman W.C."/>
            <person name="Driscoll E."/>
            <person name="Cumbie R."/>
            <person name="Clancy C.J."/>
            <person name="Dupont C.L."/>
        </authorList>
    </citation>
    <scope>NUCLEOTIDE SEQUENCE [LARGE SCALE GENOMIC DNA]</scope>
    <source>
        <strain evidence="3 4">GL24</strain>
    </source>
</reference>
<proteinExistence type="predicted"/>
<sequence>MPAEPEAQPLLVVSLLALPVLAEIERSTSATVALPVCSSCWRAITCTGLEASVSVRLMLEPVTRTAARVLASPLASAEDPAAADKGAARATARAATSRVCLGMTMWGRCLHARGGAPPPQRAAGAQVRAPARPLVPGGTEGRGRARRADGLDHGFR</sequence>